<feature type="transmembrane region" description="Helical" evidence="1">
    <location>
        <begin position="12"/>
        <end position="32"/>
    </location>
</feature>
<dbReference type="Pfam" id="PF24369">
    <property type="entry name" value="DUF7525"/>
    <property type="match status" value="1"/>
</dbReference>
<accession>A0A368NC51</accession>
<reference evidence="2 3" key="1">
    <citation type="submission" date="2018-07" db="EMBL/GenBank/DDBJ databases">
        <title>Genome sequences of Haloplanus salinus JCM 18368T.</title>
        <authorList>
            <person name="Kim Y.B."/>
            <person name="Roh S.W."/>
        </authorList>
    </citation>
    <scope>NUCLEOTIDE SEQUENCE [LARGE SCALE GENOMIC DNA]</scope>
    <source>
        <strain evidence="2 3">JCM 18368</strain>
    </source>
</reference>
<evidence type="ECO:0000256" key="1">
    <source>
        <dbReference type="SAM" id="Phobius"/>
    </source>
</evidence>
<keyword evidence="1" id="KW-0472">Membrane</keyword>
<keyword evidence="1" id="KW-1133">Transmembrane helix</keyword>
<protein>
    <submittedName>
        <fullName evidence="2">Uncharacterized protein</fullName>
    </submittedName>
</protein>
<proteinExistence type="predicted"/>
<evidence type="ECO:0000313" key="2">
    <source>
        <dbReference type="EMBL" id="RCU48142.1"/>
    </source>
</evidence>
<dbReference type="EMBL" id="QPHM01000001">
    <property type="protein sequence ID" value="RCU48142.1"/>
    <property type="molecule type" value="Genomic_DNA"/>
</dbReference>
<dbReference type="InterPro" id="IPR055947">
    <property type="entry name" value="DUF7525"/>
</dbReference>
<keyword evidence="1" id="KW-0812">Transmembrane</keyword>
<keyword evidence="3" id="KW-1185">Reference proteome</keyword>
<organism evidence="2 3">
    <name type="scientific">Haloplanus salinus</name>
    <dbReference type="NCBI Taxonomy" id="1126245"/>
    <lineage>
        <taxon>Archaea</taxon>
        <taxon>Methanobacteriati</taxon>
        <taxon>Methanobacteriota</taxon>
        <taxon>Stenosarchaea group</taxon>
        <taxon>Halobacteria</taxon>
        <taxon>Halobacteriales</taxon>
        <taxon>Haloferacaceae</taxon>
        <taxon>Haloplanus</taxon>
    </lineage>
</organism>
<feature type="transmembrane region" description="Helical" evidence="1">
    <location>
        <begin position="39"/>
        <end position="59"/>
    </location>
</feature>
<dbReference type="RefSeq" id="WP_114449779.1">
    <property type="nucleotide sequence ID" value="NZ_QPHM01000001.1"/>
</dbReference>
<dbReference type="Proteomes" id="UP000252189">
    <property type="component" value="Unassembled WGS sequence"/>
</dbReference>
<sequence>MALDAAGTDKGVGFGVLFGILAVVGGLAMLAAPGQLAKAGGFALAVTAALLSVVAIQAYA</sequence>
<gene>
    <name evidence="2" type="ORF">DU504_13025</name>
</gene>
<comment type="caution">
    <text evidence="2">The sequence shown here is derived from an EMBL/GenBank/DDBJ whole genome shotgun (WGS) entry which is preliminary data.</text>
</comment>
<evidence type="ECO:0000313" key="3">
    <source>
        <dbReference type="Proteomes" id="UP000252189"/>
    </source>
</evidence>
<name>A0A368NC51_9EURY</name>
<dbReference type="AlphaFoldDB" id="A0A368NC51"/>